<dbReference type="InterPro" id="IPR051336">
    <property type="entry name" value="RhoGEF_Guanine_NuclExch_SF"/>
</dbReference>
<accession>A0A1I8MGM8</accession>
<dbReference type="OrthoDB" id="10256089at2759"/>
<evidence type="ECO:0000313" key="5">
    <source>
        <dbReference type="RefSeq" id="XP_005185543.1"/>
    </source>
</evidence>
<dbReference type="GO" id="GO:0005737">
    <property type="term" value="C:cytoplasm"/>
    <property type="evidence" value="ECO:0007669"/>
    <property type="project" value="TreeGrafter"/>
</dbReference>
<dbReference type="InterPro" id="IPR055251">
    <property type="entry name" value="SOS1_NGEF_PH"/>
</dbReference>
<name>A0A1I8MGM8_MUSDO</name>
<dbReference type="GO" id="GO:0019898">
    <property type="term" value="C:extrinsic component of membrane"/>
    <property type="evidence" value="ECO:0007669"/>
    <property type="project" value="TreeGrafter"/>
</dbReference>
<dbReference type="GO" id="GO:0005085">
    <property type="term" value="F:guanyl-nucleotide exchange factor activity"/>
    <property type="evidence" value="ECO:0007669"/>
    <property type="project" value="UniProtKB-KW"/>
</dbReference>
<dbReference type="Proteomes" id="UP001652621">
    <property type="component" value="Unplaced"/>
</dbReference>
<gene>
    <name evidence="3" type="primary">101888533</name>
    <name evidence="5" type="synonym">LOC101888533</name>
</gene>
<dbReference type="PROSITE" id="PS50010">
    <property type="entry name" value="DH_2"/>
    <property type="match status" value="1"/>
</dbReference>
<dbReference type="InterPro" id="IPR001849">
    <property type="entry name" value="PH_domain"/>
</dbReference>
<dbReference type="eggNOG" id="KOG0689">
    <property type="taxonomic scope" value="Eukaryota"/>
</dbReference>
<evidence type="ECO:0000256" key="1">
    <source>
        <dbReference type="ARBA" id="ARBA00022658"/>
    </source>
</evidence>
<evidence type="ECO:0000259" key="2">
    <source>
        <dbReference type="PROSITE" id="PS50010"/>
    </source>
</evidence>
<reference evidence="3" key="1">
    <citation type="submission" date="2020-05" db="UniProtKB">
        <authorList>
            <consortium name="EnsemblMetazoa"/>
        </authorList>
    </citation>
    <scope>IDENTIFICATION</scope>
    <source>
        <strain evidence="3">Aabys</strain>
    </source>
</reference>
<dbReference type="GeneID" id="101888533"/>
<dbReference type="SMART" id="SM00233">
    <property type="entry name" value="PH"/>
    <property type="match status" value="1"/>
</dbReference>
<dbReference type="STRING" id="7370.A0A1I8MGM8"/>
<reference evidence="5" key="2">
    <citation type="submission" date="2025-04" db="UniProtKB">
        <authorList>
            <consortium name="RefSeq"/>
        </authorList>
    </citation>
    <scope>IDENTIFICATION</scope>
    <source>
        <strain evidence="5">Aabys</strain>
    </source>
</reference>
<dbReference type="VEuPathDB" id="VectorBase:MDOA004697"/>
<dbReference type="EnsemblMetazoa" id="MDOA004697-RA">
    <property type="protein sequence ID" value="MDOA004697-PA"/>
    <property type="gene ID" value="MDOA004697"/>
</dbReference>
<dbReference type="InterPro" id="IPR000219">
    <property type="entry name" value="DH_dom"/>
</dbReference>
<dbReference type="Gene3D" id="2.30.29.30">
    <property type="entry name" value="Pleckstrin-homology domain (PH domain)/Phosphotyrosine-binding domain (PTB)"/>
    <property type="match status" value="1"/>
</dbReference>
<dbReference type="VEuPathDB" id="VectorBase:MDOMA2_014469"/>
<dbReference type="SUPFAM" id="SSF48065">
    <property type="entry name" value="DBL homology domain (DH-domain)"/>
    <property type="match status" value="1"/>
</dbReference>
<dbReference type="Pfam" id="PF22697">
    <property type="entry name" value="SOS1_NGEF_PH"/>
    <property type="match status" value="1"/>
</dbReference>
<dbReference type="InterPro" id="IPR035899">
    <property type="entry name" value="DBL_dom_sf"/>
</dbReference>
<protein>
    <submittedName>
        <fullName evidence="5">Rho guanine nucleotide exchange factor 25</fullName>
    </submittedName>
</protein>
<evidence type="ECO:0000313" key="3">
    <source>
        <dbReference type="EnsemblMetazoa" id="MDOA004697-PA"/>
    </source>
</evidence>
<sequence length="355" mass="41659">MALREFSIIYKNHTKEEKSKENLKEISPRNDVDEKMELKRQKSQIDLLHTIEELISTEESYIGSLSNIVNGYIQQFREPEPKVPIPKDLKTLAHLIFNNIEDIYQFHKTYFYDALKASQHSPNDLAKQFLRCESQFHMYSKFCSKTNMSQQIVSRYKDYFNTIGSVLGRKNSIDSDLMHPTQRLIHYKMIMGRLVNDIHVMGCEGQVVDKAYEMIERIVKETDSFKAVDGICNYPGDITCQGKLIHSDFLNCKHDKKSLLYYVFIFKHIMLFTERRGKDIYNYKMQIPMNKLKLEKGNPFILTTAEPNSRLNIRCRGQTPEDHRIWLEKIQSELSLQAQLIAELENPSDSDFSEF</sequence>
<proteinExistence type="predicted"/>
<dbReference type="Gene3D" id="1.20.900.10">
    <property type="entry name" value="Dbl homology (DH) domain"/>
    <property type="match status" value="1"/>
</dbReference>
<dbReference type="PANTHER" id="PTHR22826">
    <property type="entry name" value="RHO GUANINE EXCHANGE FACTOR-RELATED"/>
    <property type="match status" value="1"/>
</dbReference>
<dbReference type="RefSeq" id="XP_005185543.1">
    <property type="nucleotide sequence ID" value="XM_005185486.3"/>
</dbReference>
<organism evidence="3">
    <name type="scientific">Musca domestica</name>
    <name type="common">House fly</name>
    <dbReference type="NCBI Taxonomy" id="7370"/>
    <lineage>
        <taxon>Eukaryota</taxon>
        <taxon>Metazoa</taxon>
        <taxon>Ecdysozoa</taxon>
        <taxon>Arthropoda</taxon>
        <taxon>Hexapoda</taxon>
        <taxon>Insecta</taxon>
        <taxon>Pterygota</taxon>
        <taxon>Neoptera</taxon>
        <taxon>Endopterygota</taxon>
        <taxon>Diptera</taxon>
        <taxon>Brachycera</taxon>
        <taxon>Muscomorpha</taxon>
        <taxon>Muscoidea</taxon>
        <taxon>Muscidae</taxon>
        <taxon>Musca</taxon>
    </lineage>
</organism>
<dbReference type="AlphaFoldDB" id="A0A1I8MGM8"/>
<evidence type="ECO:0000313" key="4">
    <source>
        <dbReference type="Proteomes" id="UP001652621"/>
    </source>
</evidence>
<dbReference type="GO" id="GO:0007411">
    <property type="term" value="P:axon guidance"/>
    <property type="evidence" value="ECO:0007669"/>
    <property type="project" value="TreeGrafter"/>
</dbReference>
<feature type="domain" description="DH" evidence="2">
    <location>
        <begin position="46"/>
        <end position="225"/>
    </location>
</feature>
<keyword evidence="1" id="KW-0344">Guanine-nucleotide releasing factor</keyword>
<dbReference type="KEGG" id="mde:101888533"/>
<dbReference type="PANTHER" id="PTHR22826:SF106">
    <property type="entry name" value="TRIO, ISOFORM A"/>
    <property type="match status" value="1"/>
</dbReference>
<keyword evidence="4" id="KW-1185">Reference proteome</keyword>
<dbReference type="SUPFAM" id="SSF50729">
    <property type="entry name" value="PH domain-like"/>
    <property type="match status" value="1"/>
</dbReference>
<dbReference type="Pfam" id="PF00621">
    <property type="entry name" value="RhoGEF"/>
    <property type="match status" value="1"/>
</dbReference>
<dbReference type="InterPro" id="IPR011993">
    <property type="entry name" value="PH-like_dom_sf"/>
</dbReference>
<dbReference type="SMART" id="SM00325">
    <property type="entry name" value="RhoGEF"/>
    <property type="match status" value="1"/>
</dbReference>